<dbReference type="RefSeq" id="WP_245701144.1">
    <property type="nucleotide sequence ID" value="NZ_FMYH01000004.1"/>
</dbReference>
<evidence type="ECO:0000313" key="3">
    <source>
        <dbReference type="Proteomes" id="UP000199039"/>
    </source>
</evidence>
<dbReference type="InterPro" id="IPR019681">
    <property type="entry name" value="DUF2530"/>
</dbReference>
<accession>A0A1G6Q165</accession>
<dbReference type="STRING" id="1814289.SAMN05216410_2411"/>
<evidence type="ECO:0000313" key="2">
    <source>
        <dbReference type="EMBL" id="SDC86069.1"/>
    </source>
</evidence>
<dbReference type="AlphaFoldDB" id="A0A1G6Q165"/>
<proteinExistence type="predicted"/>
<dbReference type="EMBL" id="FMYH01000004">
    <property type="protein sequence ID" value="SDC86069.1"/>
    <property type="molecule type" value="Genomic_DNA"/>
</dbReference>
<keyword evidence="3" id="KW-1185">Reference proteome</keyword>
<feature type="transmembrane region" description="Helical" evidence="1">
    <location>
        <begin position="21"/>
        <end position="45"/>
    </location>
</feature>
<name>A0A1G6Q165_9MICO</name>
<organism evidence="2 3">
    <name type="scientific">Sanguibacter gelidistatuariae</name>
    <dbReference type="NCBI Taxonomy" id="1814289"/>
    <lineage>
        <taxon>Bacteria</taxon>
        <taxon>Bacillati</taxon>
        <taxon>Actinomycetota</taxon>
        <taxon>Actinomycetes</taxon>
        <taxon>Micrococcales</taxon>
        <taxon>Sanguibacteraceae</taxon>
        <taxon>Sanguibacter</taxon>
    </lineage>
</organism>
<keyword evidence="1" id="KW-1133">Transmembrane helix</keyword>
<feature type="transmembrane region" description="Helical" evidence="1">
    <location>
        <begin position="51"/>
        <end position="71"/>
    </location>
</feature>
<evidence type="ECO:0008006" key="4">
    <source>
        <dbReference type="Google" id="ProtNLM"/>
    </source>
</evidence>
<keyword evidence="1" id="KW-0812">Transmembrane</keyword>
<dbReference type="Proteomes" id="UP000199039">
    <property type="component" value="Unassembled WGS sequence"/>
</dbReference>
<gene>
    <name evidence="2" type="ORF">SAMN05216410_2411</name>
</gene>
<reference evidence="2 3" key="1">
    <citation type="submission" date="2016-09" db="EMBL/GenBank/DDBJ databases">
        <authorList>
            <person name="Capua I."/>
            <person name="De Benedictis P."/>
            <person name="Joannis T."/>
            <person name="Lombin L.H."/>
            <person name="Cattoli G."/>
        </authorList>
    </citation>
    <scope>NUCLEOTIDE SEQUENCE [LARGE SCALE GENOMIC DNA]</scope>
    <source>
        <strain evidence="2 3">ISLP-3</strain>
    </source>
</reference>
<keyword evidence="1" id="KW-0472">Membrane</keyword>
<dbReference type="Pfam" id="PF10745">
    <property type="entry name" value="DUF2530"/>
    <property type="match status" value="1"/>
</dbReference>
<evidence type="ECO:0000256" key="1">
    <source>
        <dbReference type="SAM" id="Phobius"/>
    </source>
</evidence>
<sequence length="99" mass="10863">MFDLFLHPERRRPGPQPLQVDLRRIIVAGMVLWAVAALVLGVLAVGFDLDVTSKLVICATGLGLGLLALAWEHVNRRRYRAVAETRNVVVDLPDDAPPA</sequence>
<protein>
    <recommendedName>
        <fullName evidence="4">DUF2530 domain-containing protein</fullName>
    </recommendedName>
</protein>